<feature type="region of interest" description="Disordered" evidence="2">
    <location>
        <begin position="1"/>
        <end position="22"/>
    </location>
</feature>
<dbReference type="InterPro" id="IPR054722">
    <property type="entry name" value="PolX-like_BBD"/>
</dbReference>
<evidence type="ECO:0000259" key="3">
    <source>
        <dbReference type="PROSITE" id="PS50994"/>
    </source>
</evidence>
<dbReference type="Pfam" id="PF25597">
    <property type="entry name" value="SH3_retrovirus"/>
    <property type="match status" value="1"/>
</dbReference>
<feature type="compositionally biased region" description="Polar residues" evidence="2">
    <location>
        <begin position="10"/>
        <end position="22"/>
    </location>
</feature>
<comment type="caution">
    <text evidence="4">The sequence shown here is derived from an EMBL/GenBank/DDBJ whole genome shotgun (WGS) entry which is preliminary data.</text>
</comment>
<keyword evidence="1" id="KW-0645">Protease</keyword>
<dbReference type="Proteomes" id="UP000829196">
    <property type="component" value="Unassembled WGS sequence"/>
</dbReference>
<feature type="region of interest" description="Disordered" evidence="2">
    <location>
        <begin position="694"/>
        <end position="734"/>
    </location>
</feature>
<dbReference type="GO" id="GO:0006508">
    <property type="term" value="P:proteolysis"/>
    <property type="evidence" value="ECO:0007669"/>
    <property type="project" value="UniProtKB-KW"/>
</dbReference>
<keyword evidence="5" id="KW-1185">Reference proteome</keyword>
<sequence length="754" mass="84663">MGSLRFLKAPSSTPPEQILSTAGIQTPNPTYQSWILQDQNLAAALCSTIALAVLPYILHLESTCAIWASLELRFQSSNHSKVIQLKNELHHISMNSSTMTQHLTKIKSLVDQMASAGSNLDTEDVILYILNGLPPTYQSFKTSIRTMLHPISLDNLYTLLLSEEINIAMDAARITTPTDPNLALYSYRVRERRGRGRNSYKNSNAPRQTSTVICQICTKKGHSAPSCWHRTNLQYTPTPTPTNNTALAANSNQPFQDWYQDTGASSHITNSLDKMTTSHSYQGTDTITVGDGRSVSISHTGDGILPTPDRKIHLAKLLHLPNIRYNLISISQLTKDNNLYVVFYPHGYTFKDLKMHQTILAGPCHDRLYTVPATCNNSSNTALIATQHRSTLWHNRLGHHHNNMLTTISKNNPTLHIPLLTNACTNCKASKGTKLVFENSEHKQTIPLTLIHSDVWGPSPIKSVQGFRYYVIFVDDFSRFTWIFPMRNKSEVPNIFISFKAFIEKQLSTQIKCLRTDGGSEYLNNTLTSFLTTNYIHHQISCPYTPEQNGLAKRKHRHIGDTTRTLLSTSSVPYIHWPEATLTVVYLINRMPSNNTQKLSPYHLLFNKSPDYSLLRTFGCECYPLTPSHLRHKLQPKAISSIFLGYSESYKGFKCLNPKTNKIHFSRHVMFLEHSFLFKNNFASSPTVASDIPPSLLTPTSTQAPNSHTTSIPPSHNTPIISNSSRHSAQATIPSPIPYTSLNRTLPLFLFAIP</sequence>
<dbReference type="PANTHER" id="PTHR42648:SF26">
    <property type="entry name" value="INTEGRASE CATALYTIC DOMAIN-CONTAINING PROTEIN"/>
    <property type="match status" value="1"/>
</dbReference>
<evidence type="ECO:0000256" key="2">
    <source>
        <dbReference type="SAM" id="MobiDB-lite"/>
    </source>
</evidence>
<dbReference type="PROSITE" id="PS50994">
    <property type="entry name" value="INTEGRASE"/>
    <property type="match status" value="1"/>
</dbReference>
<protein>
    <recommendedName>
        <fullName evidence="3">Integrase catalytic domain-containing protein</fullName>
    </recommendedName>
</protein>
<dbReference type="InterPro" id="IPR025724">
    <property type="entry name" value="GAG-pre-integrase_dom"/>
</dbReference>
<dbReference type="InterPro" id="IPR039537">
    <property type="entry name" value="Retrotran_Ty1/copia-like"/>
</dbReference>
<dbReference type="Pfam" id="PF14223">
    <property type="entry name" value="Retrotran_gag_2"/>
    <property type="match status" value="1"/>
</dbReference>
<name>A0A8T3B278_DENNO</name>
<evidence type="ECO:0000313" key="4">
    <source>
        <dbReference type="EMBL" id="KAI0502052.1"/>
    </source>
</evidence>
<gene>
    <name evidence="4" type="ORF">KFK09_016997</name>
</gene>
<dbReference type="InterPro" id="IPR036397">
    <property type="entry name" value="RNaseH_sf"/>
</dbReference>
<evidence type="ECO:0000313" key="5">
    <source>
        <dbReference type="Proteomes" id="UP000829196"/>
    </source>
</evidence>
<feature type="domain" description="Integrase catalytic" evidence="3">
    <location>
        <begin position="443"/>
        <end position="609"/>
    </location>
</feature>
<dbReference type="GO" id="GO:0008233">
    <property type="term" value="F:peptidase activity"/>
    <property type="evidence" value="ECO:0007669"/>
    <property type="project" value="UniProtKB-KW"/>
</dbReference>
<organism evidence="4 5">
    <name type="scientific">Dendrobium nobile</name>
    <name type="common">Orchid</name>
    <dbReference type="NCBI Taxonomy" id="94219"/>
    <lineage>
        <taxon>Eukaryota</taxon>
        <taxon>Viridiplantae</taxon>
        <taxon>Streptophyta</taxon>
        <taxon>Embryophyta</taxon>
        <taxon>Tracheophyta</taxon>
        <taxon>Spermatophyta</taxon>
        <taxon>Magnoliopsida</taxon>
        <taxon>Liliopsida</taxon>
        <taxon>Asparagales</taxon>
        <taxon>Orchidaceae</taxon>
        <taxon>Epidendroideae</taxon>
        <taxon>Malaxideae</taxon>
        <taxon>Dendrobiinae</taxon>
        <taxon>Dendrobium</taxon>
    </lineage>
</organism>
<dbReference type="EMBL" id="JAGYWB010000012">
    <property type="protein sequence ID" value="KAI0502052.1"/>
    <property type="molecule type" value="Genomic_DNA"/>
</dbReference>
<dbReference type="Pfam" id="PF13976">
    <property type="entry name" value="gag_pre-integrs"/>
    <property type="match status" value="1"/>
</dbReference>
<keyword evidence="1" id="KW-0378">Hydrolase</keyword>
<dbReference type="Pfam" id="PF00665">
    <property type="entry name" value="rve"/>
    <property type="match status" value="1"/>
</dbReference>
<reference evidence="4" key="1">
    <citation type="journal article" date="2022" name="Front. Genet.">
        <title>Chromosome-Scale Assembly of the Dendrobium nobile Genome Provides Insights Into the Molecular Mechanism of the Biosynthesis of the Medicinal Active Ingredient of Dendrobium.</title>
        <authorList>
            <person name="Xu Q."/>
            <person name="Niu S.-C."/>
            <person name="Li K.-L."/>
            <person name="Zheng P.-J."/>
            <person name="Zhang X.-J."/>
            <person name="Jia Y."/>
            <person name="Liu Y."/>
            <person name="Niu Y.-X."/>
            <person name="Yu L.-H."/>
            <person name="Chen D.-F."/>
            <person name="Zhang G.-Q."/>
        </authorList>
    </citation>
    <scope>NUCLEOTIDE SEQUENCE</scope>
    <source>
        <tissue evidence="4">Leaf</tissue>
    </source>
</reference>
<dbReference type="AlphaFoldDB" id="A0A8T3B278"/>
<evidence type="ECO:0000256" key="1">
    <source>
        <dbReference type="ARBA" id="ARBA00022670"/>
    </source>
</evidence>
<dbReference type="SUPFAM" id="SSF53098">
    <property type="entry name" value="Ribonuclease H-like"/>
    <property type="match status" value="1"/>
</dbReference>
<dbReference type="Gene3D" id="3.30.420.10">
    <property type="entry name" value="Ribonuclease H-like superfamily/Ribonuclease H"/>
    <property type="match status" value="1"/>
</dbReference>
<proteinExistence type="predicted"/>
<dbReference type="GO" id="GO:0003676">
    <property type="term" value="F:nucleic acid binding"/>
    <property type="evidence" value="ECO:0007669"/>
    <property type="project" value="InterPro"/>
</dbReference>
<accession>A0A8T3B278</accession>
<dbReference type="InterPro" id="IPR012337">
    <property type="entry name" value="RNaseH-like_sf"/>
</dbReference>
<dbReference type="Pfam" id="PF22936">
    <property type="entry name" value="Pol_BBD"/>
    <property type="match status" value="1"/>
</dbReference>
<dbReference type="InterPro" id="IPR001584">
    <property type="entry name" value="Integrase_cat-core"/>
</dbReference>
<dbReference type="InterPro" id="IPR057670">
    <property type="entry name" value="SH3_retrovirus"/>
</dbReference>
<feature type="compositionally biased region" description="Polar residues" evidence="2">
    <location>
        <begin position="697"/>
        <end position="734"/>
    </location>
</feature>
<dbReference type="GO" id="GO:0015074">
    <property type="term" value="P:DNA integration"/>
    <property type="evidence" value="ECO:0007669"/>
    <property type="project" value="InterPro"/>
</dbReference>
<dbReference type="OrthoDB" id="1737296at2759"/>
<dbReference type="PANTHER" id="PTHR42648">
    <property type="entry name" value="TRANSPOSASE, PUTATIVE-RELATED"/>
    <property type="match status" value="1"/>
</dbReference>